<evidence type="ECO:0000256" key="1">
    <source>
        <dbReference type="SAM" id="Coils"/>
    </source>
</evidence>
<keyword evidence="1" id="KW-0175">Coiled coil</keyword>
<evidence type="ECO:0008006" key="3">
    <source>
        <dbReference type="Google" id="ProtNLM"/>
    </source>
</evidence>
<feature type="coiled-coil region" evidence="1">
    <location>
        <begin position="677"/>
        <end position="723"/>
    </location>
</feature>
<dbReference type="EMBL" id="LAZR01017070">
    <property type="protein sequence ID" value="KKM01903.1"/>
    <property type="molecule type" value="Genomic_DNA"/>
</dbReference>
<gene>
    <name evidence="2" type="ORF">LCGC14_1789780</name>
</gene>
<proteinExistence type="predicted"/>
<accession>A0A0F9JSG9</accession>
<reference evidence="2" key="1">
    <citation type="journal article" date="2015" name="Nature">
        <title>Complex archaea that bridge the gap between prokaryotes and eukaryotes.</title>
        <authorList>
            <person name="Spang A."/>
            <person name="Saw J.H."/>
            <person name="Jorgensen S.L."/>
            <person name="Zaremba-Niedzwiedzka K."/>
            <person name="Martijn J."/>
            <person name="Lind A.E."/>
            <person name="van Eijk R."/>
            <person name="Schleper C."/>
            <person name="Guy L."/>
            <person name="Ettema T.J."/>
        </authorList>
    </citation>
    <scope>NUCLEOTIDE SEQUENCE</scope>
</reference>
<protein>
    <recommendedName>
        <fullName evidence="3">Portal protein</fullName>
    </recommendedName>
</protein>
<name>A0A0F9JSG9_9ZZZZ</name>
<comment type="caution">
    <text evidence="2">The sequence shown here is derived from an EMBL/GenBank/DDBJ whole genome shotgun (WGS) entry which is preliminary data.</text>
</comment>
<sequence length="806" mass="92811">MSIGSTLKRTSHFPYQKKSTAKKGKSFAIDCIEASIDMSYNGDSNLVQSKRDMIVNYNLRADILDEKDIEQAVNPWGIKGATFPAKMQNYPIANPKIDLLIGEEFKRRFDWRVMIVNADAISQKEEDQKDLMKQLIMSAIEDENYDEEKLAEEIQKLEKWSKFEAQDLRERRATQYLTYLWKEQDLKIKFNRGFEDALVAGMEVYNIDIVGGEPVVRKVDPLSLTVIRTGASYKIEDADIIIEDTYQPIRWVIDNYYDHLTSTQIDAIEKGYISGGQKSTDMIFYPDVHRPPTNPVGSVGDLSGTYGKDWNFAVFDTDDFGTQNIAAYSDAGEVRVVRVVWVSMRKVGEKSWYDEDGELQKELVDENYKMNKELGEKIDWFWINEWWEGTRIAEDIYVKWGPRPIQFRSMGNKSQGGSGYIGTLYNTNTSQSRSLMDRMKPYQYLYNVFMYRTELAFAKSKGKISVMDMSRIPEGWDMDKWMYYAEIMGWAIEDPFKESNKGSSQGKLAGQMNQNSKVIDLEMGSYIQQHVMMLDFIKRELGEIAGVNAQRQGQIENRETVGGIERAVSQSSHITEKWFMMHDNTKMRVLTALLETAKYAWRNKSHEKLQYISDEMSSVITEIDGQMFNEADYGIMISNSTNDAELIQAMKQLAQAGLQNDKINFSGLMDIYLSDSMSSMRRKIEQYEEDAEKIAAQQQQAQLDSQQQQAELALQDKKEERAQKFKEKVLESETKITVAEIGSEDGGDEDTIRQHILNIEKLKLDQEKVAKDYELLNKDLKETIRHNKVTEVTDRKKATAKPAAKK</sequence>
<organism evidence="2">
    <name type="scientific">marine sediment metagenome</name>
    <dbReference type="NCBI Taxonomy" id="412755"/>
    <lineage>
        <taxon>unclassified sequences</taxon>
        <taxon>metagenomes</taxon>
        <taxon>ecological metagenomes</taxon>
    </lineage>
</organism>
<evidence type="ECO:0000313" key="2">
    <source>
        <dbReference type="EMBL" id="KKM01903.1"/>
    </source>
</evidence>
<dbReference type="AlphaFoldDB" id="A0A0F9JSG9"/>